<dbReference type="InterPro" id="IPR036291">
    <property type="entry name" value="NAD(P)-bd_dom_sf"/>
</dbReference>
<dbReference type="FunFam" id="3.40.50.720:FF:000084">
    <property type="entry name" value="Short-chain dehydrogenase reductase"/>
    <property type="match status" value="1"/>
</dbReference>
<evidence type="ECO:0000256" key="6">
    <source>
        <dbReference type="ARBA" id="ARBA00022832"/>
    </source>
</evidence>
<comment type="catalytic activity">
    <reaction evidence="21">
        <text>(2E)-octenoyl-CoA + NADPH + H(+) = octanoyl-CoA + NADP(+)</text>
        <dbReference type="Rhea" id="RHEA:44952"/>
        <dbReference type="ChEBI" id="CHEBI:15378"/>
        <dbReference type="ChEBI" id="CHEBI:57386"/>
        <dbReference type="ChEBI" id="CHEBI:57783"/>
        <dbReference type="ChEBI" id="CHEBI:58349"/>
        <dbReference type="ChEBI" id="CHEBI:62242"/>
    </reaction>
    <physiologicalReaction direction="left-to-right" evidence="21">
        <dbReference type="Rhea" id="RHEA:44953"/>
    </physiologicalReaction>
</comment>
<evidence type="ECO:0000256" key="20">
    <source>
        <dbReference type="ARBA" id="ARBA00049386"/>
    </source>
</evidence>
<evidence type="ECO:0000256" key="19">
    <source>
        <dbReference type="ARBA" id="ARBA00049251"/>
    </source>
</evidence>
<dbReference type="GO" id="GO:0006633">
    <property type="term" value="P:fatty acid biosynthetic process"/>
    <property type="evidence" value="ECO:0007669"/>
    <property type="project" value="UniProtKB-KW"/>
</dbReference>
<dbReference type="AlphaFoldDB" id="A0A8J7Q5P3"/>
<evidence type="ECO:0000256" key="1">
    <source>
        <dbReference type="ARBA" id="ARBA00004275"/>
    </source>
</evidence>
<evidence type="ECO:0000256" key="7">
    <source>
        <dbReference type="ARBA" id="ARBA00022857"/>
    </source>
</evidence>
<evidence type="ECO:0000313" key="22">
    <source>
        <dbReference type="EMBL" id="MBO1319560.1"/>
    </source>
</evidence>
<comment type="catalytic activity">
    <reaction evidence="16">
        <text>(2E)-dodecenoyl-CoA + NADPH + H(+) = dodecanoyl-CoA + NADP(+)</text>
        <dbReference type="Rhea" id="RHEA:44964"/>
        <dbReference type="ChEBI" id="CHEBI:15378"/>
        <dbReference type="ChEBI" id="CHEBI:57330"/>
        <dbReference type="ChEBI" id="CHEBI:57375"/>
        <dbReference type="ChEBI" id="CHEBI:57783"/>
        <dbReference type="ChEBI" id="CHEBI:58349"/>
    </reaction>
    <physiologicalReaction direction="left-to-right" evidence="16">
        <dbReference type="Rhea" id="RHEA:44965"/>
    </physiologicalReaction>
</comment>
<gene>
    <name evidence="22" type="ORF">J3U88_13880</name>
</gene>
<dbReference type="RefSeq" id="WP_207859467.1">
    <property type="nucleotide sequence ID" value="NZ_JAFREP010000013.1"/>
</dbReference>
<keyword evidence="5" id="KW-0597">Phosphoprotein</keyword>
<comment type="catalytic activity">
    <reaction evidence="17">
        <text>(2E)-tetradecenoyl-CoA + NADPH + H(+) = tetradecanoyl-CoA + NADP(+)</text>
        <dbReference type="Rhea" id="RHEA:44968"/>
        <dbReference type="ChEBI" id="CHEBI:15378"/>
        <dbReference type="ChEBI" id="CHEBI:57385"/>
        <dbReference type="ChEBI" id="CHEBI:57783"/>
        <dbReference type="ChEBI" id="CHEBI:58349"/>
        <dbReference type="ChEBI" id="CHEBI:61405"/>
    </reaction>
    <physiologicalReaction direction="left-to-right" evidence="17">
        <dbReference type="Rhea" id="RHEA:44969"/>
    </physiologicalReaction>
</comment>
<evidence type="ECO:0000256" key="15">
    <source>
        <dbReference type="ARBA" id="ARBA00041063"/>
    </source>
</evidence>
<name>A0A8J7Q5P3_9BACT</name>
<comment type="catalytic activity">
    <reaction evidence="20">
        <text>(2E)-decenoyl-CoA + NADPH + H(+) = decanoyl-CoA + NADP(+)</text>
        <dbReference type="Rhea" id="RHEA:44960"/>
        <dbReference type="ChEBI" id="CHEBI:15378"/>
        <dbReference type="ChEBI" id="CHEBI:57783"/>
        <dbReference type="ChEBI" id="CHEBI:58349"/>
        <dbReference type="ChEBI" id="CHEBI:61406"/>
        <dbReference type="ChEBI" id="CHEBI:61430"/>
    </reaction>
    <physiologicalReaction direction="left-to-right" evidence="20">
        <dbReference type="Rhea" id="RHEA:44961"/>
    </physiologicalReaction>
</comment>
<comment type="function">
    <text evidence="12">Participates in chain elongation of fatty acids. Catalyzes the reduction of trans-2-enoyl-CoAs of varying chain lengths from 6:1 to 16:1, having maximum activity with 10:1 CoA. Has no 2,4-dienoyl-CoA reductase activity.</text>
</comment>
<keyword evidence="23" id="KW-1185">Reference proteome</keyword>
<keyword evidence="10" id="KW-0576">Peroxisome</keyword>
<comment type="caution">
    <text evidence="22">The sequence shown here is derived from an EMBL/GenBank/DDBJ whole genome shotgun (WGS) entry which is preliminary data.</text>
</comment>
<dbReference type="PANTHER" id="PTHR24317">
    <property type="entry name" value="PEROXISOMAL TRANS-2-ENOYL-COA REDUCTASE"/>
    <property type="match status" value="1"/>
</dbReference>
<evidence type="ECO:0000256" key="10">
    <source>
        <dbReference type="ARBA" id="ARBA00023140"/>
    </source>
</evidence>
<evidence type="ECO:0000256" key="8">
    <source>
        <dbReference type="ARBA" id="ARBA00023002"/>
    </source>
</evidence>
<dbReference type="PRINTS" id="PR00081">
    <property type="entry name" value="GDHRDH"/>
</dbReference>
<dbReference type="EMBL" id="JAFREP010000013">
    <property type="protein sequence ID" value="MBO1319560.1"/>
    <property type="molecule type" value="Genomic_DNA"/>
</dbReference>
<comment type="subcellular location">
    <subcellularLocation>
        <location evidence="1">Peroxisome</location>
    </subcellularLocation>
</comment>
<dbReference type="EC" id="1.3.1.38" evidence="14"/>
<evidence type="ECO:0000256" key="12">
    <source>
        <dbReference type="ARBA" id="ARBA00037124"/>
    </source>
</evidence>
<evidence type="ECO:0000256" key="13">
    <source>
        <dbReference type="ARBA" id="ARBA00038622"/>
    </source>
</evidence>
<comment type="catalytic activity">
    <reaction evidence="18">
        <text>(2E)-hexenoyl-CoA + NADPH + H(+) = hexanoyl-CoA + NADP(+)</text>
        <dbReference type="Rhea" id="RHEA:44956"/>
        <dbReference type="ChEBI" id="CHEBI:15378"/>
        <dbReference type="ChEBI" id="CHEBI:57783"/>
        <dbReference type="ChEBI" id="CHEBI:58349"/>
        <dbReference type="ChEBI" id="CHEBI:62077"/>
        <dbReference type="ChEBI" id="CHEBI:62620"/>
    </reaction>
    <physiologicalReaction direction="left-to-right" evidence="18">
        <dbReference type="Rhea" id="RHEA:44957"/>
    </physiologicalReaction>
</comment>
<evidence type="ECO:0000256" key="16">
    <source>
        <dbReference type="ARBA" id="ARBA00047570"/>
    </source>
</evidence>
<evidence type="ECO:0000313" key="23">
    <source>
        <dbReference type="Proteomes" id="UP000664417"/>
    </source>
</evidence>
<comment type="subunit">
    <text evidence="13">Interacts with PEX5, probably required to target it into peroxisomes.</text>
</comment>
<evidence type="ECO:0000256" key="14">
    <source>
        <dbReference type="ARBA" id="ARBA00038849"/>
    </source>
</evidence>
<evidence type="ECO:0000256" key="5">
    <source>
        <dbReference type="ARBA" id="ARBA00022553"/>
    </source>
</evidence>
<dbReference type="PRINTS" id="PR00080">
    <property type="entry name" value="SDRFAMILY"/>
</dbReference>
<keyword evidence="4" id="KW-0444">Lipid biosynthesis</keyword>
<comment type="similarity">
    <text evidence="3">Belongs to the short-chain dehydrogenases/reductases (SDR) family.</text>
</comment>
<dbReference type="Proteomes" id="UP000664417">
    <property type="component" value="Unassembled WGS sequence"/>
</dbReference>
<keyword evidence="7" id="KW-0521">NADP</keyword>
<evidence type="ECO:0000256" key="3">
    <source>
        <dbReference type="ARBA" id="ARBA00006484"/>
    </source>
</evidence>
<dbReference type="Gene3D" id="3.40.50.720">
    <property type="entry name" value="NAD(P)-binding Rossmann-like Domain"/>
    <property type="match status" value="1"/>
</dbReference>
<dbReference type="PANTHER" id="PTHR24317:SF7">
    <property type="entry name" value="PEROXISOMAL TRANS-2-ENOYL-COA REDUCTASE"/>
    <property type="match status" value="1"/>
</dbReference>
<keyword evidence="6" id="KW-0276">Fatty acid metabolism</keyword>
<protein>
    <recommendedName>
        <fullName evidence="15">Peroxisomal trans-2-enoyl-CoA reductase</fullName>
        <ecNumber evidence="14">1.3.1.38</ecNumber>
    </recommendedName>
</protein>
<evidence type="ECO:0000256" key="21">
    <source>
        <dbReference type="ARBA" id="ARBA00049559"/>
    </source>
</evidence>
<evidence type="ECO:0000256" key="18">
    <source>
        <dbReference type="ARBA" id="ARBA00049108"/>
    </source>
</evidence>
<reference evidence="22" key="1">
    <citation type="submission" date="2021-03" db="EMBL/GenBank/DDBJ databases">
        <authorList>
            <person name="Wang G."/>
        </authorList>
    </citation>
    <scope>NUCLEOTIDE SEQUENCE</scope>
    <source>
        <strain evidence="22">KCTC 12899</strain>
    </source>
</reference>
<comment type="pathway">
    <text evidence="2">Lipid metabolism.</text>
</comment>
<sequence>MSALNSIFSPALFKDKNVLVTGGGSGLGLRAAREFAALGATVFICGRTQEKLDRAVKAIHGEGGRVESVVCDIRDRDAVVELMQTVSDQAGKLDILINNAGGQFPAPAETISAKGWQAVIDTNLTGTFNVMQAAFNKHFRKKGGAVVNVIADMWQGFPMMAHTGAARAAVDNLTKTLANEWGRHGVRVNAVAPGIIRTSGLETYDPAVRPMIEEAGKQNQAARMGTEAEVAAALVFLASPAAAYITGATLRIDGGQSIFHPLYPPNGERVWPAFDDENEKP</sequence>
<dbReference type="SUPFAM" id="SSF51735">
    <property type="entry name" value="NAD(P)-binding Rossmann-fold domains"/>
    <property type="match status" value="1"/>
</dbReference>
<dbReference type="Pfam" id="PF13561">
    <property type="entry name" value="adh_short_C2"/>
    <property type="match status" value="1"/>
</dbReference>
<evidence type="ECO:0000256" key="9">
    <source>
        <dbReference type="ARBA" id="ARBA00023098"/>
    </source>
</evidence>
<evidence type="ECO:0000256" key="4">
    <source>
        <dbReference type="ARBA" id="ARBA00022516"/>
    </source>
</evidence>
<keyword evidence="9" id="KW-0443">Lipid metabolism</keyword>
<evidence type="ECO:0000256" key="2">
    <source>
        <dbReference type="ARBA" id="ARBA00005189"/>
    </source>
</evidence>
<dbReference type="InterPro" id="IPR002347">
    <property type="entry name" value="SDR_fam"/>
</dbReference>
<evidence type="ECO:0000256" key="17">
    <source>
        <dbReference type="ARBA" id="ARBA00048686"/>
    </source>
</evidence>
<accession>A0A8J7Q5P3</accession>
<keyword evidence="8" id="KW-0560">Oxidoreductase</keyword>
<dbReference type="GO" id="GO:0019166">
    <property type="term" value="F:trans-2-enoyl-CoA reductase (NADPH) activity"/>
    <property type="evidence" value="ECO:0007669"/>
    <property type="project" value="UniProtKB-EC"/>
</dbReference>
<organism evidence="22 23">
    <name type="scientific">Acanthopleuribacter pedis</name>
    <dbReference type="NCBI Taxonomy" id="442870"/>
    <lineage>
        <taxon>Bacteria</taxon>
        <taxon>Pseudomonadati</taxon>
        <taxon>Acidobacteriota</taxon>
        <taxon>Holophagae</taxon>
        <taxon>Acanthopleuribacterales</taxon>
        <taxon>Acanthopleuribacteraceae</taxon>
        <taxon>Acanthopleuribacter</taxon>
    </lineage>
</organism>
<keyword evidence="11" id="KW-0275">Fatty acid biosynthesis</keyword>
<evidence type="ECO:0000256" key="11">
    <source>
        <dbReference type="ARBA" id="ARBA00023160"/>
    </source>
</evidence>
<proteinExistence type="inferred from homology"/>
<comment type="catalytic activity">
    <reaction evidence="19">
        <text>a (2E)-enoyl-CoA + NADPH + H(+) = a 2,3-saturated acyl-CoA + NADP(+)</text>
        <dbReference type="Rhea" id="RHEA:33763"/>
        <dbReference type="ChEBI" id="CHEBI:15378"/>
        <dbReference type="ChEBI" id="CHEBI:57783"/>
        <dbReference type="ChEBI" id="CHEBI:58349"/>
        <dbReference type="ChEBI" id="CHEBI:58856"/>
        <dbReference type="ChEBI" id="CHEBI:65111"/>
        <dbReference type="EC" id="1.3.1.38"/>
    </reaction>
    <physiologicalReaction direction="left-to-right" evidence="19">
        <dbReference type="Rhea" id="RHEA:33764"/>
    </physiologicalReaction>
</comment>
<dbReference type="InterPro" id="IPR052388">
    <property type="entry name" value="Peroxisomal_t2-enoyl-CoA_red"/>
</dbReference>